<evidence type="ECO:0000313" key="3">
    <source>
        <dbReference type="EMBL" id="KDR53563.1"/>
    </source>
</evidence>
<dbReference type="RefSeq" id="WP_018966331.1">
    <property type="nucleotide sequence ID" value="NZ_KB899210.1"/>
</dbReference>
<organism evidence="3 4">
    <name type="scientific">Hoylesella loescheii DSM 19665 = JCM 12249 = ATCC 15930</name>
    <dbReference type="NCBI Taxonomy" id="1122985"/>
    <lineage>
        <taxon>Bacteria</taxon>
        <taxon>Pseudomonadati</taxon>
        <taxon>Bacteroidota</taxon>
        <taxon>Bacteroidia</taxon>
        <taxon>Bacteroidales</taxon>
        <taxon>Prevotellaceae</taxon>
        <taxon>Hoylesella</taxon>
    </lineage>
</organism>
<feature type="signal peptide" evidence="2">
    <location>
        <begin position="1"/>
        <end position="21"/>
    </location>
</feature>
<evidence type="ECO:0000256" key="1">
    <source>
        <dbReference type="SAM" id="MobiDB-lite"/>
    </source>
</evidence>
<dbReference type="EMBL" id="JNGW01000014">
    <property type="protein sequence ID" value="KDR53563.1"/>
    <property type="molecule type" value="Genomic_DNA"/>
</dbReference>
<dbReference type="HOGENOM" id="CLU_1188029_0_0_10"/>
<gene>
    <name evidence="3" type="ORF">HMPREF1991_00358</name>
</gene>
<dbReference type="Proteomes" id="UP000027442">
    <property type="component" value="Unassembled WGS sequence"/>
</dbReference>
<dbReference type="PROSITE" id="PS51257">
    <property type="entry name" value="PROKAR_LIPOPROTEIN"/>
    <property type="match status" value="1"/>
</dbReference>
<protein>
    <recommendedName>
        <fullName evidence="5">Lipoprotein</fullName>
    </recommendedName>
</protein>
<sequence length="236" mass="27092">MRKIPSLLLLLAFLNATYSCKHGNPQHSNAIANAEKATKQSKETNQAYTIDKSDDFNDENSTPDAEINNDDFFKGKDVDMNKLKIDTTKIILDENSLLEGKLEETTDKVKTIIIDGKNMPFKDYINSCGNGIYPLPSHQGLDVFIIRFEYGDTECWEMCISDKGVINGKTQKLCIHYVWDDWGAESEETADYSRINFQILPNHIVCLKGEKREKGKIKHRVRYYHINSEGRFEELK</sequence>
<keyword evidence="4" id="KW-1185">Reference proteome</keyword>
<accession>A0A069QL36</accession>
<dbReference type="AlphaFoldDB" id="A0A069QL36"/>
<comment type="caution">
    <text evidence="3">The sequence shown here is derived from an EMBL/GenBank/DDBJ whole genome shotgun (WGS) entry which is preliminary data.</text>
</comment>
<dbReference type="PATRIC" id="fig|1122985.7.peg.371"/>
<evidence type="ECO:0000313" key="4">
    <source>
        <dbReference type="Proteomes" id="UP000027442"/>
    </source>
</evidence>
<feature type="chain" id="PRO_5001668227" description="Lipoprotein" evidence="2">
    <location>
        <begin position="22"/>
        <end position="236"/>
    </location>
</feature>
<reference evidence="3 4" key="1">
    <citation type="submission" date="2013-08" db="EMBL/GenBank/DDBJ databases">
        <authorList>
            <person name="Weinstock G."/>
            <person name="Sodergren E."/>
            <person name="Wylie T."/>
            <person name="Fulton L."/>
            <person name="Fulton R."/>
            <person name="Fronick C."/>
            <person name="O'Laughlin M."/>
            <person name="Godfrey J."/>
            <person name="Miner T."/>
            <person name="Herter B."/>
            <person name="Appelbaum E."/>
            <person name="Cordes M."/>
            <person name="Lek S."/>
            <person name="Wollam A."/>
            <person name="Pepin K.H."/>
            <person name="Palsikar V.B."/>
            <person name="Mitreva M."/>
            <person name="Wilson R.K."/>
        </authorList>
    </citation>
    <scope>NUCLEOTIDE SEQUENCE [LARGE SCALE GENOMIC DNA]</scope>
    <source>
        <strain evidence="3 4">ATCC 15930</strain>
    </source>
</reference>
<feature type="region of interest" description="Disordered" evidence="1">
    <location>
        <begin position="38"/>
        <end position="67"/>
    </location>
</feature>
<evidence type="ECO:0008006" key="5">
    <source>
        <dbReference type="Google" id="ProtNLM"/>
    </source>
</evidence>
<proteinExistence type="predicted"/>
<keyword evidence="2" id="KW-0732">Signal</keyword>
<name>A0A069QL36_HOYLO</name>
<evidence type="ECO:0000256" key="2">
    <source>
        <dbReference type="SAM" id="SignalP"/>
    </source>
</evidence>